<feature type="domain" description="Flagellar assembly protein FliH/Type III secretion system HrpE" evidence="8">
    <location>
        <begin position="138"/>
        <end position="263"/>
    </location>
</feature>
<evidence type="ECO:0000256" key="3">
    <source>
        <dbReference type="ARBA" id="ARBA00022448"/>
    </source>
</evidence>
<gene>
    <name evidence="9" type="ORF">SAMN04488542_101429</name>
</gene>
<dbReference type="EMBL" id="FNBG01000001">
    <property type="protein sequence ID" value="SDE69817.1"/>
    <property type="molecule type" value="Genomic_DNA"/>
</dbReference>
<keyword evidence="3" id="KW-0813">Transport</keyword>
<dbReference type="Pfam" id="PF02108">
    <property type="entry name" value="FliH"/>
    <property type="match status" value="1"/>
</dbReference>
<dbReference type="PANTHER" id="PTHR34982">
    <property type="entry name" value="YOP PROTEINS TRANSLOCATION PROTEIN L"/>
    <property type="match status" value="1"/>
</dbReference>
<keyword evidence="9" id="KW-0966">Cell projection</keyword>
<evidence type="ECO:0000256" key="4">
    <source>
        <dbReference type="ARBA" id="ARBA00022795"/>
    </source>
</evidence>
<evidence type="ECO:0000256" key="2">
    <source>
        <dbReference type="ARBA" id="ARBA00006602"/>
    </source>
</evidence>
<dbReference type="STRING" id="670482.SAMN04488542_101429"/>
<dbReference type="GO" id="GO:0044781">
    <property type="term" value="P:bacterial-type flagellum organization"/>
    <property type="evidence" value="ECO:0007669"/>
    <property type="project" value="UniProtKB-KW"/>
</dbReference>
<proteinExistence type="inferred from homology"/>
<evidence type="ECO:0000259" key="8">
    <source>
        <dbReference type="Pfam" id="PF02108"/>
    </source>
</evidence>
<sequence length="286" mass="32238">MTSLSNLIKVSQYVPLDVLKQLNVAKTYQTQEELQVDEVVSEVRPSGPSHEDVVAEETRKQMLADAKEFAEEQVRAASEEAEQLLADARAQIEAWWNERRQQDEHLIEAVKSEGFSQGFEEGKIEAQNTLQSKIEEMMSEASSVLQQAYTEKERIIQEAEPFLVELSCAIAEKVIDKQLDLEPEYTIELIKKSLSRKREQGVLTLCIAPSNFAFVQAAREELSLVIDSQAELQILPDPSVQDKGCVIRSSFGSVDARIDTQLVEIKKALLRITQQTEERGLSNDDN</sequence>
<keyword evidence="6" id="KW-1006">Bacterial flagellum protein export</keyword>
<keyword evidence="7" id="KW-0175">Coiled coil</keyword>
<dbReference type="InterPro" id="IPR051472">
    <property type="entry name" value="T3SS_Stator/FliH"/>
</dbReference>
<comment type="similarity">
    <text evidence="2">Belongs to the FliH family.</text>
</comment>
<keyword evidence="9" id="KW-0282">Flagellum</keyword>
<evidence type="ECO:0000256" key="5">
    <source>
        <dbReference type="ARBA" id="ARBA00022927"/>
    </source>
</evidence>
<protein>
    <submittedName>
        <fullName evidence="9">Flagellar assembly protein FliH</fullName>
    </submittedName>
</protein>
<keyword evidence="5" id="KW-0653">Protein transport</keyword>
<dbReference type="InterPro" id="IPR018035">
    <property type="entry name" value="Flagellar_FliH/T3SS_HrpE"/>
</dbReference>
<keyword evidence="10" id="KW-1185">Reference proteome</keyword>
<reference evidence="9 10" key="1">
    <citation type="submission" date="2016-10" db="EMBL/GenBank/DDBJ databases">
        <authorList>
            <person name="de Groot N.N."/>
        </authorList>
    </citation>
    <scope>NUCLEOTIDE SEQUENCE [LARGE SCALE GENOMIC DNA]</scope>
    <source>
        <strain evidence="9 10">DSM 28129</strain>
    </source>
</reference>
<dbReference type="GO" id="GO:0005829">
    <property type="term" value="C:cytosol"/>
    <property type="evidence" value="ECO:0007669"/>
    <property type="project" value="TreeGrafter"/>
</dbReference>
<keyword evidence="9" id="KW-0969">Cilium</keyword>
<name>A0A1G7F1P7_9BACL</name>
<accession>A0A1G7F1P7</accession>
<organism evidence="9 10">
    <name type="scientific">Fontibacillus panacisegetis</name>
    <dbReference type="NCBI Taxonomy" id="670482"/>
    <lineage>
        <taxon>Bacteria</taxon>
        <taxon>Bacillati</taxon>
        <taxon>Bacillota</taxon>
        <taxon>Bacilli</taxon>
        <taxon>Bacillales</taxon>
        <taxon>Paenibacillaceae</taxon>
        <taxon>Fontibacillus</taxon>
    </lineage>
</organism>
<dbReference type="Proteomes" id="UP000198972">
    <property type="component" value="Unassembled WGS sequence"/>
</dbReference>
<evidence type="ECO:0000256" key="7">
    <source>
        <dbReference type="SAM" id="Coils"/>
    </source>
</evidence>
<dbReference type="AlphaFoldDB" id="A0A1G7F1P7"/>
<evidence type="ECO:0000256" key="6">
    <source>
        <dbReference type="ARBA" id="ARBA00023225"/>
    </source>
</evidence>
<dbReference type="GO" id="GO:0015031">
    <property type="term" value="P:protein transport"/>
    <property type="evidence" value="ECO:0007669"/>
    <property type="project" value="UniProtKB-KW"/>
</dbReference>
<evidence type="ECO:0000313" key="10">
    <source>
        <dbReference type="Proteomes" id="UP000198972"/>
    </source>
</evidence>
<comment type="function">
    <text evidence="1">Needed for flagellar regrowth and assembly.</text>
</comment>
<keyword evidence="4" id="KW-1005">Bacterial flagellum biogenesis</keyword>
<dbReference type="PANTHER" id="PTHR34982:SF1">
    <property type="entry name" value="FLAGELLAR ASSEMBLY PROTEIN FLIH"/>
    <property type="match status" value="1"/>
</dbReference>
<feature type="coiled-coil region" evidence="7">
    <location>
        <begin position="60"/>
        <end position="91"/>
    </location>
</feature>
<evidence type="ECO:0000256" key="1">
    <source>
        <dbReference type="ARBA" id="ARBA00003041"/>
    </source>
</evidence>
<evidence type="ECO:0000313" key="9">
    <source>
        <dbReference type="EMBL" id="SDE69817.1"/>
    </source>
</evidence>